<comment type="similarity">
    <text evidence="1">Belongs to the KIN17 family.</text>
</comment>
<dbReference type="CDD" id="cd13155">
    <property type="entry name" value="KOW_KIN17"/>
    <property type="match status" value="1"/>
</dbReference>
<feature type="domain" description="DNA/RNA-binding protein Kin17 WH-like" evidence="7">
    <location>
        <begin position="52"/>
        <end position="178"/>
    </location>
</feature>
<dbReference type="SMART" id="SM01253">
    <property type="entry name" value="Kin17_mid"/>
    <property type="match status" value="1"/>
</dbReference>
<dbReference type="FunCoup" id="F0ZXM2">
    <property type="interactions" value="624"/>
</dbReference>
<dbReference type="GO" id="GO:0005634">
    <property type="term" value="C:nucleus"/>
    <property type="evidence" value="ECO:0000318"/>
    <property type="project" value="GO_Central"/>
</dbReference>
<protein>
    <recommendedName>
        <fullName evidence="7">DNA/RNA-binding protein Kin17 WH-like domain-containing protein</fullName>
    </recommendedName>
</protein>
<gene>
    <name evidence="8" type="ORF">DICPUDRAFT_40129</name>
</gene>
<evidence type="ECO:0000256" key="2">
    <source>
        <dbReference type="ARBA" id="ARBA00022723"/>
    </source>
</evidence>
<dbReference type="Pfam" id="PF10357">
    <property type="entry name" value="WH_KIN17"/>
    <property type="match status" value="1"/>
</dbReference>
<evidence type="ECO:0000313" key="8">
    <source>
        <dbReference type="EMBL" id="EGC31313.1"/>
    </source>
</evidence>
<dbReference type="Gene3D" id="2.30.30.30">
    <property type="match status" value="1"/>
</dbReference>
<dbReference type="GO" id="GO:0003690">
    <property type="term" value="F:double-stranded DNA binding"/>
    <property type="evidence" value="ECO:0000318"/>
    <property type="project" value="GO_Central"/>
</dbReference>
<dbReference type="GO" id="GO:0008270">
    <property type="term" value="F:zinc ion binding"/>
    <property type="evidence" value="ECO:0007669"/>
    <property type="project" value="UniProtKB-KW"/>
</dbReference>
<organism evidence="8 9">
    <name type="scientific">Dictyostelium purpureum</name>
    <name type="common">Slime mold</name>
    <dbReference type="NCBI Taxonomy" id="5786"/>
    <lineage>
        <taxon>Eukaryota</taxon>
        <taxon>Amoebozoa</taxon>
        <taxon>Evosea</taxon>
        <taxon>Eumycetozoa</taxon>
        <taxon>Dictyostelia</taxon>
        <taxon>Dictyosteliales</taxon>
        <taxon>Dictyosteliaceae</taxon>
        <taxon>Dictyostelium</taxon>
    </lineage>
</organism>
<keyword evidence="3" id="KW-0863">Zinc-finger</keyword>
<feature type="region of interest" description="Disordered" evidence="6">
    <location>
        <begin position="228"/>
        <end position="247"/>
    </location>
</feature>
<keyword evidence="4" id="KW-0862">Zinc</keyword>
<dbReference type="GO" id="GO:0006974">
    <property type="term" value="P:DNA damage response"/>
    <property type="evidence" value="ECO:0000318"/>
    <property type="project" value="GO_Central"/>
</dbReference>
<evidence type="ECO:0000313" key="9">
    <source>
        <dbReference type="Proteomes" id="UP000001064"/>
    </source>
</evidence>
<dbReference type="FunFam" id="2.30.30.140:FF:000092">
    <property type="entry name" value="DNA/RNA-binding protein KIN17"/>
    <property type="match status" value="1"/>
</dbReference>
<dbReference type="EMBL" id="GL871262">
    <property type="protein sequence ID" value="EGC31313.1"/>
    <property type="molecule type" value="Genomic_DNA"/>
</dbReference>
<evidence type="ECO:0000259" key="7">
    <source>
        <dbReference type="SMART" id="SM01253"/>
    </source>
</evidence>
<dbReference type="InterPro" id="IPR014722">
    <property type="entry name" value="Rib_uL2_dom2"/>
</dbReference>
<accession>F0ZXM2</accession>
<dbReference type="FunFam" id="2.30.30.30:FF:000021">
    <property type="entry name" value="DNA/RNA-binding protein KIN17, putative"/>
    <property type="match status" value="1"/>
</dbReference>
<sequence length="407" mass="47374">MGKAEALTPKAIANKIKAKGLQKLRWYCQLCQKQCRDENGFKCHIDSEGHQRQMEVFSGRSNFIVDQYSKEFEEDFIRLLSRQYLNSKVSANQVYSDYIKDRHHVHMNSTQWTTLSEFVKYLGKTSKCIVEETPKGWLISYINRDPAYINKKENEEKKEKMEILEEERQKIEIEKRLKELNKFDTLDEEKIKPSELTQEDKEQLANIGLTLKTNSSKLAYDKNIFVSTSSSTNDSKKISNDETNPKPYAKKLTAMEEIMLKEKEKQEFQKRKDQEKHQNTTTTTSTSTTNTSKKEVPWIIKDIVVKIVDKQLSDGKYYKKKGYIMSVENEFLARVKLLDTSDILKIDQIFLETVIPQVGSEVMVLNGKYRGKVASMKDVNFEKFNATLKLSDGTTLTLPYEDFSKLY</sequence>
<dbReference type="Proteomes" id="UP000001064">
    <property type="component" value="Unassembled WGS sequence"/>
</dbReference>
<dbReference type="GO" id="GO:0006260">
    <property type="term" value="P:DNA replication"/>
    <property type="evidence" value="ECO:0000318"/>
    <property type="project" value="GO_Central"/>
</dbReference>
<evidence type="ECO:0000256" key="4">
    <source>
        <dbReference type="ARBA" id="ARBA00022833"/>
    </source>
</evidence>
<dbReference type="InterPro" id="IPR019447">
    <property type="entry name" value="DNA/RNA-bd_Kin17_WH-like_dom"/>
</dbReference>
<dbReference type="STRING" id="5786.F0ZXM2"/>
<dbReference type="GeneID" id="10505915"/>
<dbReference type="InParanoid" id="F0ZXM2"/>
<dbReference type="Pfam" id="PF25088">
    <property type="entry name" value="GPKOW_C"/>
    <property type="match status" value="1"/>
</dbReference>
<dbReference type="InterPro" id="IPR038254">
    <property type="entry name" value="KIN17_WH-like_sf"/>
</dbReference>
<dbReference type="InterPro" id="IPR037321">
    <property type="entry name" value="KIN17-like"/>
</dbReference>
<dbReference type="OrthoDB" id="10266249at2759"/>
<proteinExistence type="inferred from homology"/>
<keyword evidence="5" id="KW-0175">Coiled coil</keyword>
<dbReference type="SUPFAM" id="SSF57667">
    <property type="entry name" value="beta-beta-alpha zinc fingers"/>
    <property type="match status" value="1"/>
</dbReference>
<feature type="region of interest" description="Disordered" evidence="6">
    <location>
        <begin position="265"/>
        <end position="291"/>
    </location>
</feature>
<feature type="coiled-coil region" evidence="5">
    <location>
        <begin position="147"/>
        <end position="183"/>
    </location>
</feature>
<dbReference type="Gene3D" id="2.30.30.140">
    <property type="match status" value="1"/>
</dbReference>
<dbReference type="Gene3D" id="1.10.10.2030">
    <property type="entry name" value="DNA/RNA-binding protein Kin17, conserved domain"/>
    <property type="match status" value="1"/>
</dbReference>
<dbReference type="Pfam" id="PF25095">
    <property type="entry name" value="C2H2-zf_KIN17"/>
    <property type="match status" value="1"/>
</dbReference>
<dbReference type="InterPro" id="IPR041995">
    <property type="entry name" value="KOW_KIN17"/>
</dbReference>
<dbReference type="KEGG" id="dpp:DICPUDRAFT_40129"/>
<dbReference type="FunFam" id="1.10.10.2030:FF:000001">
    <property type="entry name" value="DNA/RNA-binding protein KIN17, putative"/>
    <property type="match status" value="1"/>
</dbReference>
<dbReference type="eggNOG" id="KOG2837">
    <property type="taxonomic scope" value="Eukaryota"/>
</dbReference>
<dbReference type="InterPro" id="IPR036236">
    <property type="entry name" value="Znf_C2H2_sf"/>
</dbReference>
<keyword evidence="2" id="KW-0479">Metal-binding</keyword>
<dbReference type="AlphaFoldDB" id="F0ZXM2"/>
<feature type="compositionally biased region" description="Basic and acidic residues" evidence="6">
    <location>
        <begin position="265"/>
        <end position="278"/>
    </location>
</feature>
<evidence type="ECO:0000256" key="1">
    <source>
        <dbReference type="ARBA" id="ARBA00008517"/>
    </source>
</evidence>
<dbReference type="RefSeq" id="XP_003292157.1">
    <property type="nucleotide sequence ID" value="XM_003292109.1"/>
</dbReference>
<keyword evidence="9" id="KW-1185">Reference proteome</keyword>
<evidence type="ECO:0000256" key="3">
    <source>
        <dbReference type="ARBA" id="ARBA00022771"/>
    </source>
</evidence>
<dbReference type="VEuPathDB" id="AmoebaDB:DICPUDRAFT_40129"/>
<dbReference type="OMA" id="RMTDFIE"/>
<dbReference type="InterPro" id="IPR056767">
    <property type="entry name" value="C2H2-Znf_KIN17"/>
</dbReference>
<reference evidence="9" key="1">
    <citation type="journal article" date="2011" name="Genome Biol.">
        <title>Comparative genomics of the social amoebae Dictyostelium discoideum and Dictyostelium purpureum.</title>
        <authorList>
            <consortium name="US DOE Joint Genome Institute (JGI-PGF)"/>
            <person name="Sucgang R."/>
            <person name="Kuo A."/>
            <person name="Tian X."/>
            <person name="Salerno W."/>
            <person name="Parikh A."/>
            <person name="Feasley C.L."/>
            <person name="Dalin E."/>
            <person name="Tu H."/>
            <person name="Huang E."/>
            <person name="Barry K."/>
            <person name="Lindquist E."/>
            <person name="Shapiro H."/>
            <person name="Bruce D."/>
            <person name="Schmutz J."/>
            <person name="Salamov A."/>
            <person name="Fey P."/>
            <person name="Gaudet P."/>
            <person name="Anjard C."/>
            <person name="Babu M.M."/>
            <person name="Basu S."/>
            <person name="Bushmanova Y."/>
            <person name="van der Wel H."/>
            <person name="Katoh-Kurasawa M."/>
            <person name="Dinh C."/>
            <person name="Coutinho P.M."/>
            <person name="Saito T."/>
            <person name="Elias M."/>
            <person name="Schaap P."/>
            <person name="Kay R.R."/>
            <person name="Henrissat B."/>
            <person name="Eichinger L."/>
            <person name="Rivero F."/>
            <person name="Putnam N.H."/>
            <person name="West C.M."/>
            <person name="Loomis W.F."/>
            <person name="Chisholm R.L."/>
            <person name="Shaulsky G."/>
            <person name="Strassmann J.E."/>
            <person name="Queller D.C."/>
            <person name="Kuspa A."/>
            <person name="Grigoriev I.V."/>
        </authorList>
    </citation>
    <scope>NUCLEOTIDE SEQUENCE [LARGE SCALE GENOMIC DNA]</scope>
    <source>
        <strain evidence="9">QSDP1</strain>
    </source>
</reference>
<feature type="compositionally biased region" description="Low complexity" evidence="6">
    <location>
        <begin position="279"/>
        <end position="291"/>
    </location>
</feature>
<dbReference type="PANTHER" id="PTHR12805">
    <property type="entry name" value="KIN17 KIN, ANTIGENIC DETERMINANT OF RECA PROTEIN HOMOLOG"/>
    <property type="match status" value="1"/>
</dbReference>
<feature type="compositionally biased region" description="Basic and acidic residues" evidence="6">
    <location>
        <begin position="234"/>
        <end position="244"/>
    </location>
</feature>
<evidence type="ECO:0000256" key="6">
    <source>
        <dbReference type="SAM" id="MobiDB-lite"/>
    </source>
</evidence>
<dbReference type="PANTHER" id="PTHR12805:SF0">
    <property type="entry name" value="DNA_RNA-BINDING PROTEIN KIN17"/>
    <property type="match status" value="1"/>
</dbReference>
<name>F0ZXM2_DICPU</name>
<evidence type="ECO:0000256" key="5">
    <source>
        <dbReference type="SAM" id="Coils"/>
    </source>
</evidence>